<gene>
    <name evidence="1" type="ORF">FFLO_05461</name>
</gene>
<dbReference type="Proteomes" id="UP000812966">
    <property type="component" value="Unassembled WGS sequence"/>
</dbReference>
<dbReference type="AlphaFoldDB" id="A0A8K0JGX8"/>
<reference evidence="1" key="1">
    <citation type="submission" date="2020-04" db="EMBL/GenBank/DDBJ databases">
        <title>Analysis of mating type loci in Filobasidium floriforme.</title>
        <authorList>
            <person name="Nowrousian M."/>
        </authorList>
    </citation>
    <scope>NUCLEOTIDE SEQUENCE</scope>
    <source>
        <strain evidence="1">CBS 6242</strain>
    </source>
</reference>
<name>A0A8K0JGX8_9TREE</name>
<proteinExistence type="predicted"/>
<comment type="caution">
    <text evidence="1">The sequence shown here is derived from an EMBL/GenBank/DDBJ whole genome shotgun (WGS) entry which is preliminary data.</text>
</comment>
<keyword evidence="2" id="KW-1185">Reference proteome</keyword>
<evidence type="ECO:0000313" key="1">
    <source>
        <dbReference type="EMBL" id="KAG7529734.1"/>
    </source>
</evidence>
<organism evidence="1 2">
    <name type="scientific">Filobasidium floriforme</name>
    <dbReference type="NCBI Taxonomy" id="5210"/>
    <lineage>
        <taxon>Eukaryota</taxon>
        <taxon>Fungi</taxon>
        <taxon>Dikarya</taxon>
        <taxon>Basidiomycota</taxon>
        <taxon>Agaricomycotina</taxon>
        <taxon>Tremellomycetes</taxon>
        <taxon>Filobasidiales</taxon>
        <taxon>Filobasidiaceae</taxon>
        <taxon>Filobasidium</taxon>
    </lineage>
</organism>
<accession>A0A8K0JGX8</accession>
<protein>
    <submittedName>
        <fullName evidence="1">Uncharacterized protein</fullName>
    </submittedName>
</protein>
<evidence type="ECO:0000313" key="2">
    <source>
        <dbReference type="Proteomes" id="UP000812966"/>
    </source>
</evidence>
<dbReference type="EMBL" id="JABELV010000138">
    <property type="protein sequence ID" value="KAG7529734.1"/>
    <property type="molecule type" value="Genomic_DNA"/>
</dbReference>
<sequence>MRPITGSILLVAFTRASFDNTTAISHFYDTQTVGYPSHHHQCLPASKVTWIIEVDLLHKKVRVHKNSDCPRAR</sequence>